<sequence length="764" mass="80389">MKQKILLLCTLFWCMLMSFGQTLDQSNTPTVTPFGGNVFNLTIEGVNGENPGQTFTAGTTNVLSRVAVQLTNAANDFVAGTFQLNVYAGTNVAAAPLNTTNFTISTAPPTNAYQEFEINLSPTLAITSGSVYTFTIRGIGSAKVGVCSVNINGYPGGHANIYSSELTGYDLWFKTYVGAIASNSAPTDITLSATSVNENVAANTTVGNLSSTDPDIGNTFTYSLVAGTGSADNASFNISGNSLRISSSPDFEVKNSYAIRLRTSDQGGLFFEKQYTITINNVNETPTDITLSLTSVNENVAANTTVGALGSTDPDAGNTFTYTLVAGTGSTDNASFNISGSNLRITNSPNFEAKSSYAIRLRTTDQGGLFFEKQFTITINNVNETPTDITLSSTSVNENVVANTTVGTLSSTDPDAGNTFTYTLVAGTGSTDNASFNISGTNLRITNSPDFETKNSYAIRLRTTDQGGLFFEKQYTITINDLVESTTAATHLNFDGVDDLVNCGATLNTVLDPLNTITVEAWVRPSTNTGLGVIIGNYANPTSGNMQFLMRRDNANYTFWISGNPGIFKNVSANNAVVLNTWQHVAGVWNGSDLKIYINGVLAGTTTGVTESSFVTTTNNLMIGNNQAASPERFTGSIDEVRIWSAPRTIEQVNGSKNCELAGTESGLIAYYKFNQGFDASNNVAVTTLTATTGPNGTLTNFALNGSVSNWLAGSPVTTGSIVPSVTTVTTPVFYAQGATASALTATVGANGTGLLWYTTATGG</sequence>
<dbReference type="SUPFAM" id="SSF49313">
    <property type="entry name" value="Cadherin-like"/>
    <property type="match status" value="3"/>
</dbReference>
<evidence type="ECO:0000256" key="4">
    <source>
        <dbReference type="ARBA" id="ARBA00022737"/>
    </source>
</evidence>
<name>A0ABT3EDF1_9FLAO</name>
<dbReference type="InterPro" id="IPR002126">
    <property type="entry name" value="Cadherin-like_dom"/>
</dbReference>
<feature type="non-terminal residue" evidence="12">
    <location>
        <position position="764"/>
    </location>
</feature>
<dbReference type="PANTHER" id="PTHR24025">
    <property type="entry name" value="DESMOGLEIN FAMILY MEMBER"/>
    <property type="match status" value="1"/>
</dbReference>
<dbReference type="PROSITE" id="PS50268">
    <property type="entry name" value="CADHERIN_2"/>
    <property type="match status" value="3"/>
</dbReference>
<evidence type="ECO:0000256" key="9">
    <source>
        <dbReference type="ARBA" id="ARBA00023157"/>
    </source>
</evidence>
<dbReference type="InterPro" id="IPR006558">
    <property type="entry name" value="LamG-like"/>
</dbReference>
<feature type="signal peptide" evidence="10">
    <location>
        <begin position="1"/>
        <end position="20"/>
    </location>
</feature>
<dbReference type="Pfam" id="PF13385">
    <property type="entry name" value="Laminin_G_3"/>
    <property type="match status" value="1"/>
</dbReference>
<protein>
    <recommendedName>
        <fullName evidence="11">Cadherin domain-containing protein</fullName>
    </recommendedName>
</protein>
<keyword evidence="4" id="KW-0677">Repeat</keyword>
<gene>
    <name evidence="12" type="ORF">OJ995_00005</name>
</gene>
<evidence type="ECO:0000256" key="8">
    <source>
        <dbReference type="ARBA" id="ARBA00023136"/>
    </source>
</evidence>
<evidence type="ECO:0000256" key="10">
    <source>
        <dbReference type="SAM" id="SignalP"/>
    </source>
</evidence>
<evidence type="ECO:0000313" key="13">
    <source>
        <dbReference type="Proteomes" id="UP001165677"/>
    </source>
</evidence>
<feature type="domain" description="Cadherin" evidence="11">
    <location>
        <begin position="188"/>
        <end position="316"/>
    </location>
</feature>
<dbReference type="InterPro" id="IPR006644">
    <property type="entry name" value="Cadg"/>
</dbReference>
<comment type="caution">
    <text evidence="12">The sequence shown here is derived from an EMBL/GenBank/DDBJ whole genome shotgun (WGS) entry which is preliminary data.</text>
</comment>
<dbReference type="EMBL" id="JAPCIO010000001">
    <property type="protein sequence ID" value="MCW1146602.1"/>
    <property type="molecule type" value="Genomic_DNA"/>
</dbReference>
<reference evidence="12" key="1">
    <citation type="submission" date="2022-10" db="EMBL/GenBank/DDBJ databases">
        <title>Flavobacterium sp. nov., a bacterium isolated from lake sediment.</title>
        <authorList>
            <person name="Qu J.-H."/>
        </authorList>
    </citation>
    <scope>NUCLEOTIDE SEQUENCE</scope>
    <source>
        <strain evidence="12">TH16-21</strain>
    </source>
</reference>
<dbReference type="SMART" id="SM00560">
    <property type="entry name" value="LamGL"/>
    <property type="match status" value="1"/>
</dbReference>
<keyword evidence="13" id="KW-1185">Reference proteome</keyword>
<keyword evidence="7" id="KW-1133">Transmembrane helix</keyword>
<feature type="domain" description="Cadherin" evidence="11">
    <location>
        <begin position="388"/>
        <end position="492"/>
    </location>
</feature>
<keyword evidence="8" id="KW-0472">Membrane</keyword>
<feature type="domain" description="Cadherin" evidence="11">
    <location>
        <begin position="299"/>
        <end position="388"/>
    </location>
</feature>
<dbReference type="InterPro" id="IPR013320">
    <property type="entry name" value="ConA-like_dom_sf"/>
</dbReference>
<evidence type="ECO:0000256" key="5">
    <source>
        <dbReference type="ARBA" id="ARBA00022837"/>
    </source>
</evidence>
<evidence type="ECO:0000256" key="6">
    <source>
        <dbReference type="ARBA" id="ARBA00022889"/>
    </source>
</evidence>
<dbReference type="InterPro" id="IPR050971">
    <property type="entry name" value="Cadherin-domain_protein"/>
</dbReference>
<keyword evidence="3 10" id="KW-0732">Signal</keyword>
<dbReference type="Gene3D" id="2.60.40.60">
    <property type="entry name" value="Cadherins"/>
    <property type="match status" value="3"/>
</dbReference>
<keyword evidence="6" id="KW-0130">Cell adhesion</keyword>
<keyword evidence="9" id="KW-1015">Disulfide bond</keyword>
<dbReference type="Gene3D" id="2.60.120.200">
    <property type="match status" value="1"/>
</dbReference>
<dbReference type="RefSeq" id="WP_264367568.1">
    <property type="nucleotide sequence ID" value="NZ_JAPCIO010000001.1"/>
</dbReference>
<evidence type="ECO:0000313" key="12">
    <source>
        <dbReference type="EMBL" id="MCW1146602.1"/>
    </source>
</evidence>
<dbReference type="PRINTS" id="PR00205">
    <property type="entry name" value="CADHERIN"/>
</dbReference>
<dbReference type="InterPro" id="IPR015919">
    <property type="entry name" value="Cadherin-like_sf"/>
</dbReference>
<dbReference type="CDD" id="cd11304">
    <property type="entry name" value="Cadherin_repeat"/>
    <property type="match status" value="3"/>
</dbReference>
<evidence type="ECO:0000256" key="1">
    <source>
        <dbReference type="ARBA" id="ARBA00004370"/>
    </source>
</evidence>
<keyword evidence="5" id="KW-0106">Calcium</keyword>
<evidence type="ECO:0000256" key="2">
    <source>
        <dbReference type="ARBA" id="ARBA00022692"/>
    </source>
</evidence>
<dbReference type="SMART" id="SM00112">
    <property type="entry name" value="CA"/>
    <property type="match status" value="3"/>
</dbReference>
<feature type="chain" id="PRO_5046232171" description="Cadherin domain-containing protein" evidence="10">
    <location>
        <begin position="21"/>
        <end position="764"/>
    </location>
</feature>
<comment type="subcellular location">
    <subcellularLocation>
        <location evidence="1">Membrane</location>
    </subcellularLocation>
</comment>
<dbReference type="Proteomes" id="UP001165677">
    <property type="component" value="Unassembled WGS sequence"/>
</dbReference>
<proteinExistence type="predicted"/>
<keyword evidence="2" id="KW-0812">Transmembrane</keyword>
<evidence type="ECO:0000256" key="3">
    <source>
        <dbReference type="ARBA" id="ARBA00022729"/>
    </source>
</evidence>
<evidence type="ECO:0000256" key="7">
    <source>
        <dbReference type="ARBA" id="ARBA00022989"/>
    </source>
</evidence>
<dbReference type="SMART" id="SM00736">
    <property type="entry name" value="CADG"/>
    <property type="match status" value="2"/>
</dbReference>
<evidence type="ECO:0000259" key="11">
    <source>
        <dbReference type="PROSITE" id="PS50268"/>
    </source>
</evidence>
<dbReference type="SUPFAM" id="SSF49899">
    <property type="entry name" value="Concanavalin A-like lectins/glucanases"/>
    <property type="match status" value="1"/>
</dbReference>
<accession>A0ABT3EDF1</accession>
<organism evidence="12 13">
    <name type="scientific">Flavobacterium lacisediminis</name>
    <dbReference type="NCBI Taxonomy" id="2989705"/>
    <lineage>
        <taxon>Bacteria</taxon>
        <taxon>Pseudomonadati</taxon>
        <taxon>Bacteroidota</taxon>
        <taxon>Flavobacteriia</taxon>
        <taxon>Flavobacteriales</taxon>
        <taxon>Flavobacteriaceae</taxon>
        <taxon>Flavobacterium</taxon>
    </lineage>
</organism>
<dbReference type="PANTHER" id="PTHR24025:SF23">
    <property type="entry name" value="NEURAL-CADHERIN"/>
    <property type="match status" value="1"/>
</dbReference>